<protein>
    <submittedName>
        <fullName evidence="2">Uncharacterized protein</fullName>
    </submittedName>
</protein>
<reference evidence="3" key="1">
    <citation type="submission" date="2014-10" db="EMBL/GenBank/DDBJ databases">
        <authorList>
            <person name="King R."/>
        </authorList>
    </citation>
    <scope>NUCLEOTIDE SEQUENCE [LARGE SCALE GENOMIC DNA]</scope>
    <source>
        <strain evidence="3">A3/5</strain>
    </source>
</reference>
<evidence type="ECO:0000313" key="2">
    <source>
        <dbReference type="EMBL" id="CEI70496.1"/>
    </source>
</evidence>
<dbReference type="EMBL" id="LN649231">
    <property type="protein sequence ID" value="CEI70496.1"/>
    <property type="molecule type" value="Genomic_DNA"/>
</dbReference>
<dbReference type="AlphaFoldDB" id="A0A2L2TZB5"/>
<feature type="compositionally biased region" description="Low complexity" evidence="1">
    <location>
        <begin position="176"/>
        <end position="194"/>
    </location>
</feature>
<name>A0A2L2TZB5_9HYPO</name>
<accession>A0A2L2TZB5</accession>
<evidence type="ECO:0000256" key="1">
    <source>
        <dbReference type="SAM" id="MobiDB-lite"/>
    </source>
</evidence>
<feature type="region of interest" description="Disordered" evidence="1">
    <location>
        <begin position="173"/>
        <end position="202"/>
    </location>
</feature>
<sequence>MTISEFSQKCEKLLETCSDAASCNTSTHTQGQTTSHETQGVYPSCLLLGQKETCEALEMEKGRFRVWQRRMSRVSYPELSTMLHSVPDTDQLHDILTGAAPNRTTTIAATLTKQNEETKSELSELILGLADGHYSHSLDAEETELEVQPWLEKRWEYVSLRKSRQERTIEVHENISPDQQSGQQISQQLSGPPGATYGEGTYDLAPDVLLPERLSLNDFESYFLETDVTTVSEEDKQWIFTGSYNFAPGGLLQLGQILAEPVEPWSKVLSTGPLELPLDTVVHITSSMESNNEIVRQFSAWVKAGQKRASFQKGVTVQESHEHVWNFNTLESHTTSPSLDYVKATLKHNDLFKRLRRNPFMSSLYMVTGLRVAKGANMRRNGQSPMDIQVIGSNSGPAVGIQVDTSQRESQVLGMVPDFILAYRLNEIQCGFLSRKVTQKPFKRGRGLRDYLNGE</sequence>
<evidence type="ECO:0000313" key="3">
    <source>
        <dbReference type="Proteomes" id="UP000245910"/>
    </source>
</evidence>
<organism evidence="2 3">
    <name type="scientific">Fusarium venenatum</name>
    <dbReference type="NCBI Taxonomy" id="56646"/>
    <lineage>
        <taxon>Eukaryota</taxon>
        <taxon>Fungi</taxon>
        <taxon>Dikarya</taxon>
        <taxon>Ascomycota</taxon>
        <taxon>Pezizomycotina</taxon>
        <taxon>Sordariomycetes</taxon>
        <taxon>Hypocreomycetidae</taxon>
        <taxon>Hypocreales</taxon>
        <taxon>Nectriaceae</taxon>
        <taxon>Fusarium</taxon>
    </lineage>
</organism>
<dbReference type="Proteomes" id="UP000245910">
    <property type="component" value="Chromosome III"/>
</dbReference>
<keyword evidence="3" id="KW-1185">Reference proteome</keyword>
<proteinExistence type="predicted"/>
<dbReference type="STRING" id="56646.A0A2L2TZB5"/>